<gene>
    <name evidence="1" type="ORF">LMG32289_06664</name>
</gene>
<dbReference type="Proteomes" id="UP000706525">
    <property type="component" value="Unassembled WGS sequence"/>
</dbReference>
<sequence length="37" mass="4225">MWRIYKLLATDRVRPDTGELATANEIVMSMCQQAGRV</sequence>
<evidence type="ECO:0000313" key="2">
    <source>
        <dbReference type="Proteomes" id="UP000706525"/>
    </source>
</evidence>
<keyword evidence="2" id="KW-1185">Reference proteome</keyword>
<organism evidence="1 2">
    <name type="scientific">Cupriavidus pampae</name>
    <dbReference type="NCBI Taxonomy" id="659251"/>
    <lineage>
        <taxon>Bacteria</taxon>
        <taxon>Pseudomonadati</taxon>
        <taxon>Pseudomonadota</taxon>
        <taxon>Betaproteobacteria</taxon>
        <taxon>Burkholderiales</taxon>
        <taxon>Burkholderiaceae</taxon>
        <taxon>Cupriavidus</taxon>
    </lineage>
</organism>
<evidence type="ECO:0000313" key="1">
    <source>
        <dbReference type="EMBL" id="CAG9186860.1"/>
    </source>
</evidence>
<reference evidence="1 2" key="1">
    <citation type="submission" date="2021-08" db="EMBL/GenBank/DDBJ databases">
        <authorList>
            <person name="Peeters C."/>
        </authorList>
    </citation>
    <scope>NUCLEOTIDE SEQUENCE [LARGE SCALE GENOMIC DNA]</scope>
    <source>
        <strain evidence="1 2">LMG 32289</strain>
    </source>
</reference>
<comment type="caution">
    <text evidence="1">The sequence shown here is derived from an EMBL/GenBank/DDBJ whole genome shotgun (WGS) entry which is preliminary data.</text>
</comment>
<name>A0ABN7ZLN7_9BURK</name>
<accession>A0ABN7ZLN7</accession>
<protein>
    <submittedName>
        <fullName evidence="1">Uncharacterized protein</fullName>
    </submittedName>
</protein>
<proteinExistence type="predicted"/>
<dbReference type="EMBL" id="CAJZAG010000021">
    <property type="protein sequence ID" value="CAG9186860.1"/>
    <property type="molecule type" value="Genomic_DNA"/>
</dbReference>